<reference evidence="4 5" key="1">
    <citation type="submission" date="2021-03" db="EMBL/GenBank/DDBJ databases">
        <title>Genomic and phenotypic characterization of Chloracidobacterium isolates provides evidence for multiple species.</title>
        <authorList>
            <person name="Saini M.K."/>
            <person name="Costas A.M.G."/>
            <person name="Tank M."/>
            <person name="Bryant D.A."/>
        </authorList>
    </citation>
    <scope>NUCLEOTIDE SEQUENCE [LARGE SCALE GENOMIC DNA]</scope>
    <source>
        <strain evidence="4 5">BV2-C</strain>
    </source>
</reference>
<proteinExistence type="predicted"/>
<dbReference type="Gene3D" id="1.10.10.1320">
    <property type="entry name" value="Anti-sigma factor, zinc-finger domain"/>
    <property type="match status" value="1"/>
</dbReference>
<keyword evidence="2" id="KW-1133">Transmembrane helix</keyword>
<feature type="coiled-coil region" evidence="1">
    <location>
        <begin position="174"/>
        <end position="231"/>
    </location>
</feature>
<dbReference type="RefSeq" id="WP_211430508.1">
    <property type="nucleotide sequence ID" value="NZ_CP072649.1"/>
</dbReference>
<name>A0ABX8BG38_9BACT</name>
<evidence type="ECO:0000256" key="1">
    <source>
        <dbReference type="SAM" id="Coils"/>
    </source>
</evidence>
<feature type="domain" description="Putative zinc-finger" evidence="3">
    <location>
        <begin position="3"/>
        <end position="36"/>
    </location>
</feature>
<keyword evidence="5" id="KW-1185">Reference proteome</keyword>
<evidence type="ECO:0000313" key="5">
    <source>
        <dbReference type="Proteomes" id="UP000676506"/>
    </source>
</evidence>
<evidence type="ECO:0000313" key="4">
    <source>
        <dbReference type="EMBL" id="QUW04619.1"/>
    </source>
</evidence>
<dbReference type="InterPro" id="IPR041916">
    <property type="entry name" value="Anti_sigma_zinc_sf"/>
</dbReference>
<keyword evidence="2" id="KW-0472">Membrane</keyword>
<sequence length="265" mass="29137">MECERCLEQLDGYLDGELDARSVTSLEAHLQQCPACSAECRARRWEQRVYRDAVAGVTLPDTIWPRVAANIARADARQAPRTAPRWGLPSGWWALGLAMGCAVVAFGLWSLWRPPATTEPLLVRQNAAATEKTAPPLIGGAPAVSENTTPSDAVIIEPPRRRTVPTAPPAPRQLSEAERALQQAEQAYVVVIERLQSQVRSRQSQLDVSTRTALEQTLSELDAKIAQTREVVRQSPADPAAMHFLMTAYRKKAEVLSEVVVITQN</sequence>
<gene>
    <name evidence="4" type="ORF">J8C06_12630</name>
</gene>
<evidence type="ECO:0000259" key="3">
    <source>
        <dbReference type="Pfam" id="PF13490"/>
    </source>
</evidence>
<keyword evidence="1" id="KW-0175">Coiled coil</keyword>
<dbReference type="EMBL" id="CP072649">
    <property type="protein sequence ID" value="QUW04619.1"/>
    <property type="molecule type" value="Genomic_DNA"/>
</dbReference>
<dbReference type="Proteomes" id="UP000676506">
    <property type="component" value="Chromosome 2"/>
</dbReference>
<accession>A0ABX8BG38</accession>
<organism evidence="4 5">
    <name type="scientific">Chloracidobacterium validum</name>
    <dbReference type="NCBI Taxonomy" id="2821543"/>
    <lineage>
        <taxon>Bacteria</taxon>
        <taxon>Pseudomonadati</taxon>
        <taxon>Acidobacteriota</taxon>
        <taxon>Terriglobia</taxon>
        <taxon>Terriglobales</taxon>
        <taxon>Acidobacteriaceae</taxon>
        <taxon>Chloracidobacterium</taxon>
    </lineage>
</organism>
<dbReference type="Pfam" id="PF13490">
    <property type="entry name" value="zf-HC2"/>
    <property type="match status" value="1"/>
</dbReference>
<dbReference type="InterPro" id="IPR027383">
    <property type="entry name" value="Znf_put"/>
</dbReference>
<evidence type="ECO:0000256" key="2">
    <source>
        <dbReference type="SAM" id="Phobius"/>
    </source>
</evidence>
<keyword evidence="2" id="KW-0812">Transmembrane</keyword>
<feature type="transmembrane region" description="Helical" evidence="2">
    <location>
        <begin position="91"/>
        <end position="112"/>
    </location>
</feature>
<protein>
    <submittedName>
        <fullName evidence="4">Zf-HC2 domain-containing protein</fullName>
    </submittedName>
</protein>